<reference evidence="6" key="2">
    <citation type="journal article" date="2023" name="Microbiol Resour">
        <title>Decontamination and Annotation of the Draft Genome Sequence of the Oomycete Lagenidium giganteum ARSEF 373.</title>
        <authorList>
            <person name="Morgan W.R."/>
            <person name="Tartar A."/>
        </authorList>
    </citation>
    <scope>NUCLEOTIDE SEQUENCE</scope>
    <source>
        <strain evidence="6">ARSEF 373</strain>
    </source>
</reference>
<dbReference type="AlphaFoldDB" id="A0AAV2Z7N0"/>
<dbReference type="EMBL" id="DAKRPA010000048">
    <property type="protein sequence ID" value="DBA01437.1"/>
    <property type="molecule type" value="Genomic_DNA"/>
</dbReference>
<keyword evidence="7" id="KW-1185">Reference proteome</keyword>
<dbReference type="Gene3D" id="3.10.580.10">
    <property type="entry name" value="CBS-domain"/>
    <property type="match status" value="2"/>
</dbReference>
<feature type="domain" description="CBS" evidence="5">
    <location>
        <begin position="142"/>
        <end position="212"/>
    </location>
</feature>
<feature type="domain" description="CBS" evidence="5">
    <location>
        <begin position="333"/>
        <end position="394"/>
    </location>
</feature>
<dbReference type="SMART" id="SM00116">
    <property type="entry name" value="CBS"/>
    <property type="match status" value="4"/>
</dbReference>
<feature type="region of interest" description="Disordered" evidence="3">
    <location>
        <begin position="410"/>
        <end position="460"/>
    </location>
</feature>
<feature type="compositionally biased region" description="Low complexity" evidence="3">
    <location>
        <begin position="220"/>
        <end position="244"/>
    </location>
</feature>
<comment type="caution">
    <text evidence="6">The sequence shown here is derived from an EMBL/GenBank/DDBJ whole genome shotgun (WGS) entry which is preliminary data.</text>
</comment>
<keyword evidence="4" id="KW-0732">Signal</keyword>
<feature type="region of interest" description="Disordered" evidence="3">
    <location>
        <begin position="216"/>
        <end position="244"/>
    </location>
</feature>
<dbReference type="PANTHER" id="PTHR43080:SF2">
    <property type="entry name" value="CBS DOMAIN-CONTAINING PROTEIN"/>
    <property type="match status" value="1"/>
</dbReference>
<protein>
    <recommendedName>
        <fullName evidence="5">CBS domain-containing protein</fullName>
    </recommendedName>
</protein>
<feature type="domain" description="CBS" evidence="5">
    <location>
        <begin position="265"/>
        <end position="325"/>
    </location>
</feature>
<evidence type="ECO:0000256" key="4">
    <source>
        <dbReference type="SAM" id="SignalP"/>
    </source>
</evidence>
<gene>
    <name evidence="6" type="ORF">N0F65_007334</name>
</gene>
<evidence type="ECO:0000256" key="3">
    <source>
        <dbReference type="SAM" id="MobiDB-lite"/>
    </source>
</evidence>
<dbReference type="InterPro" id="IPR046342">
    <property type="entry name" value="CBS_dom_sf"/>
</dbReference>
<feature type="domain" description="CBS" evidence="5">
    <location>
        <begin position="73"/>
        <end position="135"/>
    </location>
</feature>
<evidence type="ECO:0000256" key="2">
    <source>
        <dbReference type="PROSITE-ProRule" id="PRU00703"/>
    </source>
</evidence>
<dbReference type="SUPFAM" id="SSF54631">
    <property type="entry name" value="CBS-domain pair"/>
    <property type="match status" value="2"/>
</dbReference>
<evidence type="ECO:0000259" key="5">
    <source>
        <dbReference type="PROSITE" id="PS51371"/>
    </source>
</evidence>
<dbReference type="InterPro" id="IPR051257">
    <property type="entry name" value="Diverse_CBS-Domain"/>
</dbReference>
<accession>A0AAV2Z7N0</accession>
<feature type="chain" id="PRO_5043774690" description="CBS domain-containing protein" evidence="4">
    <location>
        <begin position="24"/>
        <end position="460"/>
    </location>
</feature>
<evidence type="ECO:0000313" key="7">
    <source>
        <dbReference type="Proteomes" id="UP001146120"/>
    </source>
</evidence>
<dbReference type="Pfam" id="PF00571">
    <property type="entry name" value="CBS"/>
    <property type="match status" value="4"/>
</dbReference>
<dbReference type="PROSITE" id="PS51371">
    <property type="entry name" value="CBS"/>
    <property type="match status" value="4"/>
</dbReference>
<name>A0AAV2Z7N0_9STRA</name>
<dbReference type="InterPro" id="IPR000644">
    <property type="entry name" value="CBS_dom"/>
</dbReference>
<reference evidence="6" key="1">
    <citation type="submission" date="2022-11" db="EMBL/GenBank/DDBJ databases">
        <authorList>
            <person name="Morgan W.R."/>
            <person name="Tartar A."/>
        </authorList>
    </citation>
    <scope>NUCLEOTIDE SEQUENCE</scope>
    <source>
        <strain evidence="6">ARSEF 373</strain>
    </source>
</reference>
<organism evidence="6 7">
    <name type="scientific">Lagenidium giganteum</name>
    <dbReference type="NCBI Taxonomy" id="4803"/>
    <lineage>
        <taxon>Eukaryota</taxon>
        <taxon>Sar</taxon>
        <taxon>Stramenopiles</taxon>
        <taxon>Oomycota</taxon>
        <taxon>Peronosporomycetes</taxon>
        <taxon>Pythiales</taxon>
        <taxon>Pythiaceae</taxon>
    </lineage>
</organism>
<keyword evidence="1 2" id="KW-0129">CBS domain</keyword>
<proteinExistence type="predicted"/>
<sequence length="460" mass="50290">MLLLLLLLKPLALELQRKHRAQCQVLLRMLLVSVDETDNVKIDLKSVGAETTKLLTITDVLSNREEDFAQNSVSPYFDQWESIPGGQTVHDAIQLMVKCNVGSLIVTGESQEIVGIVTERDLMKKTSPRTILTDQTLVKDIMSSHIMCIPPKTTVIDALATMAKEDFRHLAVINDDTSSAVVKKGSVPEEAMRCVLSIKDIIKAYSRFELAKKEQTQQGAAPDTAAPLATEAAPASSTDVKATDDAAAAPPVVTAASLLKKKHKKIKLILNTRVEDNISVADAVEAMARHNFGAVLVVDKDQRVHGIFTERDYLTKILFTKQDPAAVRLIDVVTDKVTCLQLEDTLETLWKQAATQNFRHFPVIGLMKKDREKELAGILSIKDIVREISKGHETTPGFWLMEFFKSKMEPKEAPKEAATPATPAPVAATAANADTTVSATTEAQADAAPAVPNAEQPKKE</sequence>
<evidence type="ECO:0000256" key="1">
    <source>
        <dbReference type="ARBA" id="ARBA00023122"/>
    </source>
</evidence>
<feature type="compositionally biased region" description="Low complexity" evidence="3">
    <location>
        <begin position="416"/>
        <end position="460"/>
    </location>
</feature>
<dbReference type="PANTHER" id="PTHR43080">
    <property type="entry name" value="CBS DOMAIN-CONTAINING PROTEIN CBSX3, MITOCHONDRIAL"/>
    <property type="match status" value="1"/>
</dbReference>
<feature type="signal peptide" evidence="4">
    <location>
        <begin position="1"/>
        <end position="23"/>
    </location>
</feature>
<evidence type="ECO:0000313" key="6">
    <source>
        <dbReference type="EMBL" id="DBA01437.1"/>
    </source>
</evidence>
<dbReference type="Proteomes" id="UP001146120">
    <property type="component" value="Unassembled WGS sequence"/>
</dbReference>